<dbReference type="EMBL" id="JAGIYZ010000042">
    <property type="protein sequence ID" value="MBP0466896.1"/>
    <property type="molecule type" value="Genomic_DNA"/>
</dbReference>
<dbReference type="PANTHER" id="PTHR11465:SF9">
    <property type="entry name" value="CATALASE"/>
    <property type="match status" value="1"/>
</dbReference>
<keyword evidence="4 7" id="KW-0479">Metal-binding</keyword>
<keyword evidence="9" id="KW-0732">Signal</keyword>
<dbReference type="PANTHER" id="PTHR11465">
    <property type="entry name" value="CATALASE"/>
    <property type="match status" value="1"/>
</dbReference>
<evidence type="ECO:0000256" key="2">
    <source>
        <dbReference type="ARBA" id="ARBA00022559"/>
    </source>
</evidence>
<evidence type="ECO:0000256" key="8">
    <source>
        <dbReference type="SAM" id="MobiDB-lite"/>
    </source>
</evidence>
<dbReference type="InterPro" id="IPR024168">
    <property type="entry name" value="Catalase_SrpA-type_pred"/>
</dbReference>
<comment type="caution">
    <text evidence="11">The sequence shown here is derived from an EMBL/GenBank/DDBJ whole genome shotgun (WGS) entry which is preliminary data.</text>
</comment>
<dbReference type="RefSeq" id="WP_209354277.1">
    <property type="nucleotide sequence ID" value="NZ_JAGIYZ010000042.1"/>
</dbReference>
<dbReference type="PROSITE" id="PS51402">
    <property type="entry name" value="CATALASE_3"/>
    <property type="match status" value="1"/>
</dbReference>
<proteinExistence type="inferred from homology"/>
<dbReference type="EC" id="1.11.1.-" evidence="7"/>
<feature type="domain" description="Catalase core" evidence="10">
    <location>
        <begin position="29"/>
        <end position="331"/>
    </location>
</feature>
<name>A0ABS4AZX3_9PROT</name>
<feature type="chain" id="PRO_5046071337" description="Catalase-related peroxidase" evidence="9">
    <location>
        <begin position="24"/>
        <end position="331"/>
    </location>
</feature>
<keyword evidence="5 7" id="KW-0560">Oxidoreductase</keyword>
<dbReference type="Pfam" id="PF00199">
    <property type="entry name" value="Catalase"/>
    <property type="match status" value="1"/>
</dbReference>
<dbReference type="PIRSF" id="PIRSF000296">
    <property type="entry name" value="SrpA"/>
    <property type="match status" value="1"/>
</dbReference>
<protein>
    <recommendedName>
        <fullName evidence="7">Catalase-related peroxidase</fullName>
        <ecNumber evidence="7">1.11.1.-</ecNumber>
    </recommendedName>
</protein>
<evidence type="ECO:0000313" key="11">
    <source>
        <dbReference type="EMBL" id="MBP0466896.1"/>
    </source>
</evidence>
<feature type="region of interest" description="Disordered" evidence="8">
    <location>
        <begin position="309"/>
        <end position="331"/>
    </location>
</feature>
<comment type="similarity">
    <text evidence="1 7">Belongs to the catalase family.</text>
</comment>
<keyword evidence="6 7" id="KW-0408">Iron</keyword>
<evidence type="ECO:0000256" key="3">
    <source>
        <dbReference type="ARBA" id="ARBA00022617"/>
    </source>
</evidence>
<evidence type="ECO:0000256" key="7">
    <source>
        <dbReference type="PIRNR" id="PIRNR000296"/>
    </source>
</evidence>
<dbReference type="InterPro" id="IPR020835">
    <property type="entry name" value="Catalase_sf"/>
</dbReference>
<comment type="cofactor">
    <cofactor evidence="7">
        <name>heme</name>
        <dbReference type="ChEBI" id="CHEBI:30413"/>
    </cofactor>
</comment>
<evidence type="ECO:0000313" key="12">
    <source>
        <dbReference type="Proteomes" id="UP000680815"/>
    </source>
</evidence>
<dbReference type="CDD" id="cd08153">
    <property type="entry name" value="srpA_like"/>
    <property type="match status" value="1"/>
</dbReference>
<dbReference type="Gene3D" id="2.40.180.10">
    <property type="entry name" value="Catalase core domain"/>
    <property type="match status" value="1"/>
</dbReference>
<dbReference type="SMART" id="SM01060">
    <property type="entry name" value="Catalase"/>
    <property type="match status" value="1"/>
</dbReference>
<sequence length="331" mass="35426">MRLALAIALTGLLALPAASRAQAPSNPATPEQLVDALEGMFGRNAGLRRAHPKGFCAEGEWVSTGAGAALTTAATLAPGVRAPVLARFSLAGGNPRAPDNVDNARGLAMRLDLPGNESQDFVVISAPVFGVRTPEQFRDNLIARRPDPATGQPDQARIQAFVAANPEVTRQAAWIRANPPSDSYASAPYFGVHSFLFTNAAGQVRPARWSFEPAEGRRSMTPEDRQRLGANFLEAELAARLARGPAEWRVFLTPAQEGDVLTDATLAWPEDRPRVEVARLSIRRVAAADACTGLMFSPVSLPRGIDPSEDPILQMRTPAYAESFSRRSGGQ</sequence>
<dbReference type="InterPro" id="IPR011614">
    <property type="entry name" value="Catalase_core"/>
</dbReference>
<keyword evidence="3 7" id="KW-0349">Heme</keyword>
<gene>
    <name evidence="11" type="ORF">J5Y09_23410</name>
</gene>
<dbReference type="Proteomes" id="UP000680815">
    <property type="component" value="Unassembled WGS sequence"/>
</dbReference>
<keyword evidence="2 7" id="KW-0575">Peroxidase</keyword>
<accession>A0ABS4AZX3</accession>
<dbReference type="Gene3D" id="1.20.1280.120">
    <property type="match status" value="1"/>
</dbReference>
<evidence type="ECO:0000256" key="6">
    <source>
        <dbReference type="ARBA" id="ARBA00023004"/>
    </source>
</evidence>
<evidence type="ECO:0000259" key="10">
    <source>
        <dbReference type="SMART" id="SM01060"/>
    </source>
</evidence>
<dbReference type="InterPro" id="IPR018028">
    <property type="entry name" value="Catalase"/>
</dbReference>
<reference evidence="11 12" key="1">
    <citation type="submission" date="2021-03" db="EMBL/GenBank/DDBJ databases">
        <authorList>
            <person name="So Y."/>
        </authorList>
    </citation>
    <scope>NUCLEOTIDE SEQUENCE [LARGE SCALE GENOMIC DNA]</scope>
    <source>
        <strain evidence="11 12">PWR1</strain>
    </source>
</reference>
<comment type="function">
    <text evidence="7">Has an organic peroxide-dependent peroxidase activity.</text>
</comment>
<feature type="signal peptide" evidence="9">
    <location>
        <begin position="1"/>
        <end position="23"/>
    </location>
</feature>
<keyword evidence="12" id="KW-1185">Reference proteome</keyword>
<evidence type="ECO:0000256" key="4">
    <source>
        <dbReference type="ARBA" id="ARBA00022723"/>
    </source>
</evidence>
<evidence type="ECO:0000256" key="5">
    <source>
        <dbReference type="ARBA" id="ARBA00023002"/>
    </source>
</evidence>
<dbReference type="GO" id="GO:0004601">
    <property type="term" value="F:peroxidase activity"/>
    <property type="evidence" value="ECO:0007669"/>
    <property type="project" value="UniProtKB-KW"/>
</dbReference>
<dbReference type="SUPFAM" id="SSF56634">
    <property type="entry name" value="Heme-dependent catalase-like"/>
    <property type="match status" value="1"/>
</dbReference>
<evidence type="ECO:0000256" key="1">
    <source>
        <dbReference type="ARBA" id="ARBA00005329"/>
    </source>
</evidence>
<organism evidence="11 12">
    <name type="scientific">Roseomonas nitratireducens</name>
    <dbReference type="NCBI Taxonomy" id="2820810"/>
    <lineage>
        <taxon>Bacteria</taxon>
        <taxon>Pseudomonadati</taxon>
        <taxon>Pseudomonadota</taxon>
        <taxon>Alphaproteobacteria</taxon>
        <taxon>Acetobacterales</taxon>
        <taxon>Roseomonadaceae</taxon>
        <taxon>Roseomonas</taxon>
    </lineage>
</organism>
<evidence type="ECO:0000256" key="9">
    <source>
        <dbReference type="SAM" id="SignalP"/>
    </source>
</evidence>